<keyword evidence="9" id="KW-1185">Reference proteome</keyword>
<evidence type="ECO:0000256" key="3">
    <source>
        <dbReference type="ARBA" id="ARBA00022833"/>
    </source>
</evidence>
<feature type="zinc finger region" description="TRAF-type" evidence="4">
    <location>
        <begin position="224"/>
        <end position="272"/>
    </location>
</feature>
<dbReference type="OrthoDB" id="1630758at2759"/>
<dbReference type="PANTHER" id="PTHR10131">
    <property type="entry name" value="TNF RECEPTOR ASSOCIATED FACTOR"/>
    <property type="match status" value="1"/>
</dbReference>
<keyword evidence="3 4" id="KW-0862">Zinc</keyword>
<feature type="compositionally biased region" description="Basic and acidic residues" evidence="5">
    <location>
        <begin position="457"/>
        <end position="474"/>
    </location>
</feature>
<protein>
    <submittedName>
        <fullName evidence="8">RING finger 84</fullName>
    </submittedName>
</protein>
<proteinExistence type="predicted"/>
<feature type="domain" description="TRAF-type" evidence="7">
    <location>
        <begin position="224"/>
        <end position="272"/>
    </location>
</feature>
<name>A0A9P7B010_9HELO</name>
<sequence>MPPPNTPRRSSSVDSAAQSHLDYLDLDLGEAVPNIPTSAYSLSPSAPRQQHLHLGVDRQPGGSLNRLPEPNLPHTVDFRGLNYADTVDENLLCPICRVPMVEPVDTACDHTFCKDCITEAFKYSNLCPIDRFSLTNTDLHKAHKIVTNQLDALLVLCPCCTSPVPRAMILNHLERYCKDALVRCPGQACRDTVKRKLYGRGCLHYDVSCPDCNMIMQQLEMADHRERDCQERLKDCSHCGDVILRCKEDGHLEKCQYVPASCEWAEYGCDYESRRKDLAEHADVCAFKFVGPMATILKKEINNLRSEVRTLTEKDHIKERRIKFLEGGFGGQRDTDRPLDYADLPSQSLSNLADSSHADPLDSGHEYLLSLVEAQETKVDRLSAGMTELEAKQTMMLFNETIQIKNELAEMRSSQQVLSMHVRWLLNFRRQENQRRFGAGPSSGGGTDGGGSSHDMPFPRRLSDTMNRDLVTKL</sequence>
<evidence type="ECO:0000259" key="7">
    <source>
        <dbReference type="PROSITE" id="PS50145"/>
    </source>
</evidence>
<dbReference type="Gene3D" id="3.30.40.10">
    <property type="entry name" value="Zinc/RING finger domain, C3HC4 (zinc finger)"/>
    <property type="match status" value="2"/>
</dbReference>
<feature type="region of interest" description="Disordered" evidence="5">
    <location>
        <begin position="435"/>
        <end position="474"/>
    </location>
</feature>
<dbReference type="Pfam" id="PF13445">
    <property type="entry name" value="zf-RING_UBOX"/>
    <property type="match status" value="1"/>
</dbReference>
<accession>A0A9P7B010</accession>
<organism evidence="8 9">
    <name type="scientific">Hyphodiscus hymeniophilus</name>
    <dbReference type="NCBI Taxonomy" id="353542"/>
    <lineage>
        <taxon>Eukaryota</taxon>
        <taxon>Fungi</taxon>
        <taxon>Dikarya</taxon>
        <taxon>Ascomycota</taxon>
        <taxon>Pezizomycotina</taxon>
        <taxon>Leotiomycetes</taxon>
        <taxon>Helotiales</taxon>
        <taxon>Hyphodiscaceae</taxon>
        <taxon>Hyphodiscus</taxon>
    </lineage>
</organism>
<evidence type="ECO:0000256" key="4">
    <source>
        <dbReference type="PROSITE-ProRule" id="PRU00207"/>
    </source>
</evidence>
<dbReference type="EMBL" id="VNKQ01000004">
    <property type="protein sequence ID" value="KAG0651614.1"/>
    <property type="molecule type" value="Genomic_DNA"/>
</dbReference>
<comment type="caution">
    <text evidence="8">The sequence shown here is derived from an EMBL/GenBank/DDBJ whole genome shotgun (WGS) entry which is preliminary data.</text>
</comment>
<evidence type="ECO:0000259" key="6">
    <source>
        <dbReference type="PROSITE" id="PS50089"/>
    </source>
</evidence>
<reference evidence="8" key="1">
    <citation type="submission" date="2019-07" db="EMBL/GenBank/DDBJ databases">
        <title>Hyphodiscus hymeniophilus genome sequencing and assembly.</title>
        <authorList>
            <person name="Kramer G."/>
            <person name="Nodwell J."/>
        </authorList>
    </citation>
    <scope>NUCLEOTIDE SEQUENCE</scope>
    <source>
        <strain evidence="8">ATCC 34498</strain>
    </source>
</reference>
<dbReference type="PROSITE" id="PS50089">
    <property type="entry name" value="ZF_RING_2"/>
    <property type="match status" value="1"/>
</dbReference>
<dbReference type="InterPro" id="IPR027370">
    <property type="entry name" value="Znf-RING_euk"/>
</dbReference>
<dbReference type="GO" id="GO:0008270">
    <property type="term" value="F:zinc ion binding"/>
    <property type="evidence" value="ECO:0007669"/>
    <property type="project" value="UniProtKB-KW"/>
</dbReference>
<dbReference type="PROSITE" id="PS50145">
    <property type="entry name" value="ZF_TRAF"/>
    <property type="match status" value="1"/>
</dbReference>
<dbReference type="InterPro" id="IPR001841">
    <property type="entry name" value="Znf_RING"/>
</dbReference>
<evidence type="ECO:0000256" key="5">
    <source>
        <dbReference type="SAM" id="MobiDB-lite"/>
    </source>
</evidence>
<dbReference type="SUPFAM" id="SSF57850">
    <property type="entry name" value="RING/U-box"/>
    <property type="match status" value="1"/>
</dbReference>
<keyword evidence="2 4" id="KW-0863">Zinc-finger</keyword>
<dbReference type="PANTHER" id="PTHR10131:SF94">
    <property type="entry name" value="TNF RECEPTOR-ASSOCIATED FACTOR 4"/>
    <property type="match status" value="1"/>
</dbReference>
<evidence type="ECO:0000313" key="9">
    <source>
        <dbReference type="Proteomes" id="UP000785200"/>
    </source>
</evidence>
<evidence type="ECO:0000256" key="2">
    <source>
        <dbReference type="ARBA" id="ARBA00022771"/>
    </source>
</evidence>
<keyword evidence="1 4" id="KW-0479">Metal-binding</keyword>
<dbReference type="Pfam" id="PF02176">
    <property type="entry name" value="zf-TRAF"/>
    <property type="match status" value="1"/>
</dbReference>
<dbReference type="AlphaFoldDB" id="A0A9P7B010"/>
<dbReference type="InterPro" id="IPR017907">
    <property type="entry name" value="Znf_RING_CS"/>
</dbReference>
<gene>
    <name evidence="8" type="ORF">D0Z07_1764</name>
</gene>
<feature type="domain" description="RING-type" evidence="6">
    <location>
        <begin position="93"/>
        <end position="131"/>
    </location>
</feature>
<dbReference type="SUPFAM" id="SSF49599">
    <property type="entry name" value="TRAF domain-like"/>
    <property type="match status" value="1"/>
</dbReference>
<evidence type="ECO:0000256" key="1">
    <source>
        <dbReference type="ARBA" id="ARBA00022723"/>
    </source>
</evidence>
<dbReference type="InterPro" id="IPR013083">
    <property type="entry name" value="Znf_RING/FYVE/PHD"/>
</dbReference>
<dbReference type="Proteomes" id="UP000785200">
    <property type="component" value="Unassembled WGS sequence"/>
</dbReference>
<dbReference type="SMART" id="SM00184">
    <property type="entry name" value="RING"/>
    <property type="match status" value="1"/>
</dbReference>
<evidence type="ECO:0000313" key="8">
    <source>
        <dbReference type="EMBL" id="KAG0651614.1"/>
    </source>
</evidence>
<dbReference type="PROSITE" id="PS00518">
    <property type="entry name" value="ZF_RING_1"/>
    <property type="match status" value="1"/>
</dbReference>
<dbReference type="InterPro" id="IPR001293">
    <property type="entry name" value="Znf_TRAF"/>
</dbReference>
<feature type="compositionally biased region" description="Gly residues" evidence="5">
    <location>
        <begin position="441"/>
        <end position="452"/>
    </location>
</feature>